<proteinExistence type="predicted"/>
<dbReference type="EMBL" id="CACVBM020000029">
    <property type="protein sequence ID" value="CAA7013166.1"/>
    <property type="molecule type" value="Genomic_DNA"/>
</dbReference>
<dbReference type="Proteomes" id="UP000467841">
    <property type="component" value="Unassembled WGS sequence"/>
</dbReference>
<feature type="region of interest" description="Disordered" evidence="1">
    <location>
        <begin position="58"/>
        <end position="81"/>
    </location>
</feature>
<reference evidence="2 4" key="1">
    <citation type="submission" date="2020-01" db="EMBL/GenBank/DDBJ databases">
        <authorList>
            <person name="Mishra B."/>
        </authorList>
    </citation>
    <scope>NUCLEOTIDE SEQUENCE [LARGE SCALE GENOMIC DNA]</scope>
</reference>
<gene>
    <name evidence="2" type="ORF">MERR_LOCUS400</name>
    <name evidence="3" type="ORF">MERR_LOCUS42404</name>
</gene>
<dbReference type="AlphaFoldDB" id="A0A6D2HBU6"/>
<name>A0A6D2HBU6_9BRAS</name>
<evidence type="ECO:0000313" key="4">
    <source>
        <dbReference type="Proteomes" id="UP000467841"/>
    </source>
</evidence>
<protein>
    <submittedName>
        <fullName evidence="2">Uncharacterized protein</fullName>
    </submittedName>
</protein>
<sequence length="81" mass="8945">MCVTVVRRIVGWTNHIHAYVEFSKILLAEIRFFVGSSPKQDLLQKSLHIEAHSVQDLTLASSDDNNPSGSKSAQDYNGICG</sequence>
<feature type="compositionally biased region" description="Polar residues" evidence="1">
    <location>
        <begin position="58"/>
        <end position="75"/>
    </location>
</feature>
<organism evidence="2 4">
    <name type="scientific">Microthlaspi erraticum</name>
    <dbReference type="NCBI Taxonomy" id="1685480"/>
    <lineage>
        <taxon>Eukaryota</taxon>
        <taxon>Viridiplantae</taxon>
        <taxon>Streptophyta</taxon>
        <taxon>Embryophyta</taxon>
        <taxon>Tracheophyta</taxon>
        <taxon>Spermatophyta</taxon>
        <taxon>Magnoliopsida</taxon>
        <taxon>eudicotyledons</taxon>
        <taxon>Gunneridae</taxon>
        <taxon>Pentapetalae</taxon>
        <taxon>rosids</taxon>
        <taxon>malvids</taxon>
        <taxon>Brassicales</taxon>
        <taxon>Brassicaceae</taxon>
        <taxon>Coluteocarpeae</taxon>
        <taxon>Microthlaspi</taxon>
    </lineage>
</organism>
<dbReference type="EMBL" id="CACVBM020001607">
    <property type="protein sequence ID" value="CAA7055168.1"/>
    <property type="molecule type" value="Genomic_DNA"/>
</dbReference>
<accession>A0A6D2HBU6</accession>
<evidence type="ECO:0000313" key="3">
    <source>
        <dbReference type="EMBL" id="CAA7055168.1"/>
    </source>
</evidence>
<evidence type="ECO:0000256" key="1">
    <source>
        <dbReference type="SAM" id="MobiDB-lite"/>
    </source>
</evidence>
<keyword evidence="4" id="KW-1185">Reference proteome</keyword>
<evidence type="ECO:0000313" key="2">
    <source>
        <dbReference type="EMBL" id="CAA7013166.1"/>
    </source>
</evidence>